<sequence length="99" mass="10697">MAQAQGDSDLAAILVSHDIVYDGVAWERHAASGRIVLRSLEDPDGTTSLGEWQIVEGARCLRWRPAMDWECYAVELDGAGGITMTDALGNAITGRLVPR</sequence>
<evidence type="ECO:0000313" key="2">
    <source>
        <dbReference type="Proteomes" id="UP001337723"/>
    </source>
</evidence>
<accession>A0AA48KHW3</accession>
<dbReference type="AlphaFoldDB" id="A0AA48KHW3"/>
<proteinExistence type="predicted"/>
<keyword evidence="2" id="KW-1185">Reference proteome</keyword>
<dbReference type="EMBL" id="AP027266">
    <property type="protein sequence ID" value="BDW85107.1"/>
    <property type="molecule type" value="Genomic_DNA"/>
</dbReference>
<reference evidence="1 2" key="1">
    <citation type="submission" date="2023-01" db="EMBL/GenBank/DDBJ databases">
        <title>Complete genome sequence of Roseicyclus marinus strain Dej080120_10.</title>
        <authorList>
            <person name="Ueki S."/>
            <person name="Maruyama F."/>
        </authorList>
    </citation>
    <scope>NUCLEOTIDE SEQUENCE [LARGE SCALE GENOMIC DNA]</scope>
    <source>
        <strain evidence="1 2">Dej080120_10</strain>
    </source>
</reference>
<dbReference type="KEGG" id="rmai:MACH21_12840"/>
<organism evidence="1 2">
    <name type="scientific">Roseicyclus marinus</name>
    <dbReference type="NCBI Taxonomy" id="2161673"/>
    <lineage>
        <taxon>Bacteria</taxon>
        <taxon>Pseudomonadati</taxon>
        <taxon>Pseudomonadota</taxon>
        <taxon>Alphaproteobacteria</taxon>
        <taxon>Rhodobacterales</taxon>
        <taxon>Roseobacteraceae</taxon>
        <taxon>Roseicyclus</taxon>
    </lineage>
</organism>
<name>A0AA48KHW3_9RHOB</name>
<gene>
    <name evidence="1" type="ORF">MACH21_12840</name>
</gene>
<protein>
    <submittedName>
        <fullName evidence="1">Uncharacterized protein</fullName>
    </submittedName>
</protein>
<dbReference type="Proteomes" id="UP001337723">
    <property type="component" value="Chromosome"/>
</dbReference>
<evidence type="ECO:0000313" key="1">
    <source>
        <dbReference type="EMBL" id="BDW85107.1"/>
    </source>
</evidence>